<feature type="chain" id="PRO_5001695755" evidence="1">
    <location>
        <begin position="26"/>
        <end position="410"/>
    </location>
</feature>
<comment type="caution">
    <text evidence="3">The sequence shown here is derived from an EMBL/GenBank/DDBJ whole genome shotgun (WGS) entry which is preliminary data.</text>
</comment>
<dbReference type="EMBL" id="JMIH01000011">
    <property type="protein sequence ID" value="KEO75529.1"/>
    <property type="molecule type" value="Genomic_DNA"/>
</dbReference>
<dbReference type="OrthoDB" id="9770043at2"/>
<evidence type="ECO:0000313" key="3">
    <source>
        <dbReference type="EMBL" id="KEO75529.1"/>
    </source>
</evidence>
<dbReference type="STRING" id="1048983.EL17_01385"/>
<dbReference type="InterPro" id="IPR012938">
    <property type="entry name" value="Glc/Sorbosone_DH"/>
</dbReference>
<dbReference type="Gene3D" id="2.120.10.30">
    <property type="entry name" value="TolB, C-terminal domain"/>
    <property type="match status" value="1"/>
</dbReference>
<organism evidence="3 4">
    <name type="scientific">Anditalea andensis</name>
    <dbReference type="NCBI Taxonomy" id="1048983"/>
    <lineage>
        <taxon>Bacteria</taxon>
        <taxon>Pseudomonadati</taxon>
        <taxon>Bacteroidota</taxon>
        <taxon>Cytophagia</taxon>
        <taxon>Cytophagales</taxon>
        <taxon>Cytophagaceae</taxon>
        <taxon>Anditalea</taxon>
    </lineage>
</organism>
<dbReference type="InterPro" id="IPR011041">
    <property type="entry name" value="Quinoprot_gluc/sorb_DH_b-prop"/>
</dbReference>
<sequence length="410" mass="45247">MNFKKNIIPLGTLAAALCWSSPSEAQVKVTNTVLEESIESDETNFRLIKVVEGLENPWAIAWLPDGRMLITERPGRLHLIDGDKVTELKNLPQIDVEEDMKSADDGGNQGGLLDVVVHPDYTDNGWIYFTYSSPGDDDSNFSGDEEYATGTALARAKLADDSSDLEDLETLYTQIPRTAPGRHYGSRIIFPGDGNVIFSIGDRGIRYPSQDLTDPAGSMIRLKEDGGATMDNPFVNQAPGNLRPEIYSFGHRNNQALAIHPTTGEIWTAEHGPDGGDLLFKIEKGNNYGWPQVAFAPEYDTSEPIGIGEEAPGVTKPIHIWRDNMAPSGMAFYFGGQINSWNGSMFVGSLVKEQLHRLTIEGDEVTNEEILLKEKIGRIRDVRQGPDGFLYIATDEKEDGAIYRLEPTNN</sequence>
<evidence type="ECO:0000259" key="2">
    <source>
        <dbReference type="Pfam" id="PF07995"/>
    </source>
</evidence>
<feature type="domain" description="Glucose/Sorbosone dehydrogenase" evidence="2">
    <location>
        <begin position="54"/>
        <end position="404"/>
    </location>
</feature>
<dbReference type="SUPFAM" id="SSF50952">
    <property type="entry name" value="Soluble quinoprotein glucose dehydrogenase"/>
    <property type="match status" value="1"/>
</dbReference>
<dbReference type="PANTHER" id="PTHR19328">
    <property type="entry name" value="HEDGEHOG-INTERACTING PROTEIN"/>
    <property type="match status" value="1"/>
</dbReference>
<evidence type="ECO:0000256" key="1">
    <source>
        <dbReference type="SAM" id="SignalP"/>
    </source>
</evidence>
<gene>
    <name evidence="3" type="ORF">EL17_01385</name>
</gene>
<name>A0A074L2W7_9BACT</name>
<dbReference type="PANTHER" id="PTHR19328:SF75">
    <property type="entry name" value="ALDOSE SUGAR DEHYDROGENASE YLII"/>
    <property type="match status" value="1"/>
</dbReference>
<accession>A0A074L2W7</accession>
<dbReference type="AlphaFoldDB" id="A0A074L2W7"/>
<dbReference type="eggNOG" id="COG2133">
    <property type="taxonomic scope" value="Bacteria"/>
</dbReference>
<protein>
    <submittedName>
        <fullName evidence="3">Pyrroloquinoline-quinone glucose dehydrogenase</fullName>
    </submittedName>
</protein>
<dbReference type="Proteomes" id="UP000027821">
    <property type="component" value="Unassembled WGS sequence"/>
</dbReference>
<keyword evidence="1" id="KW-0732">Signal</keyword>
<dbReference type="RefSeq" id="WP_035069780.1">
    <property type="nucleotide sequence ID" value="NZ_JMIH01000011.1"/>
</dbReference>
<feature type="signal peptide" evidence="1">
    <location>
        <begin position="1"/>
        <end position="25"/>
    </location>
</feature>
<dbReference type="Pfam" id="PF07995">
    <property type="entry name" value="GSDH"/>
    <property type="match status" value="1"/>
</dbReference>
<dbReference type="InterPro" id="IPR011042">
    <property type="entry name" value="6-blade_b-propeller_TolB-like"/>
</dbReference>
<reference evidence="3 4" key="1">
    <citation type="submission" date="2014-04" db="EMBL/GenBank/DDBJ databases">
        <title>Characterization and application of a salt tolerant electro-active bacterium.</title>
        <authorList>
            <person name="Yang L."/>
            <person name="Wei S."/>
            <person name="Tay Q.X.M."/>
        </authorList>
    </citation>
    <scope>NUCLEOTIDE SEQUENCE [LARGE SCALE GENOMIC DNA]</scope>
    <source>
        <strain evidence="3 4">LY1</strain>
    </source>
</reference>
<keyword evidence="4" id="KW-1185">Reference proteome</keyword>
<evidence type="ECO:0000313" key="4">
    <source>
        <dbReference type="Proteomes" id="UP000027821"/>
    </source>
</evidence>
<proteinExistence type="predicted"/>